<evidence type="ECO:0000259" key="1">
    <source>
        <dbReference type="SMART" id="SM00867"/>
    </source>
</evidence>
<dbReference type="PANTHER" id="PTHR34406">
    <property type="entry name" value="PROTEIN YCEI"/>
    <property type="match status" value="1"/>
</dbReference>
<dbReference type="Gene3D" id="2.40.128.110">
    <property type="entry name" value="Lipid/polyisoprenoid-binding, YceI-like"/>
    <property type="match status" value="1"/>
</dbReference>
<evidence type="ECO:0000313" key="2">
    <source>
        <dbReference type="EMBL" id="MPM47986.1"/>
    </source>
</evidence>
<dbReference type="PANTHER" id="PTHR34406:SF1">
    <property type="entry name" value="PROTEIN YCEI"/>
    <property type="match status" value="1"/>
</dbReference>
<dbReference type="EMBL" id="VSSQ01011906">
    <property type="protein sequence ID" value="MPM47986.1"/>
    <property type="molecule type" value="Genomic_DNA"/>
</dbReference>
<reference evidence="2" key="1">
    <citation type="submission" date="2019-08" db="EMBL/GenBank/DDBJ databases">
        <authorList>
            <person name="Kucharzyk K."/>
            <person name="Murdoch R.W."/>
            <person name="Higgins S."/>
            <person name="Loffler F."/>
        </authorList>
    </citation>
    <scope>NUCLEOTIDE SEQUENCE</scope>
</reference>
<dbReference type="SUPFAM" id="SSF101874">
    <property type="entry name" value="YceI-like"/>
    <property type="match status" value="1"/>
</dbReference>
<feature type="domain" description="Lipid/polyisoprenoid-binding YceI-like" evidence="1">
    <location>
        <begin position="22"/>
        <end position="187"/>
    </location>
</feature>
<organism evidence="2">
    <name type="scientific">bioreactor metagenome</name>
    <dbReference type="NCBI Taxonomy" id="1076179"/>
    <lineage>
        <taxon>unclassified sequences</taxon>
        <taxon>metagenomes</taxon>
        <taxon>ecological metagenomes</taxon>
    </lineage>
</organism>
<sequence length="189" mass="21396">MKKTGLTFLVLFFMFGLMAQTRYLVDKAHSSVNFKVKHNGISFVNGSFNSFEGFIEGNLNSLENANIEFTVDAESIDTRIEPRDKHLRSADFFDVEKYPKMSFKSTDIEKTGDKRYKLNGLLTVKDVTKPVTFEVKYGGKIVGRDGKDIIGFTAKNSINRLDYNVAYDPDSKAIAKDVDLVLYMEFVAN</sequence>
<dbReference type="InterPro" id="IPR007372">
    <property type="entry name" value="Lipid/polyisoprenoid-bd_YceI"/>
</dbReference>
<accession>A0A645A4X6</accession>
<comment type="caution">
    <text evidence="2">The sequence shown here is derived from an EMBL/GenBank/DDBJ whole genome shotgun (WGS) entry which is preliminary data.</text>
</comment>
<name>A0A645A4X6_9ZZZZ</name>
<dbReference type="Pfam" id="PF04264">
    <property type="entry name" value="YceI"/>
    <property type="match status" value="1"/>
</dbReference>
<gene>
    <name evidence="2" type="primary">yceI_6</name>
    <name evidence="2" type="ORF">SDC9_94707</name>
</gene>
<dbReference type="SMART" id="SM00867">
    <property type="entry name" value="YceI"/>
    <property type="match status" value="1"/>
</dbReference>
<proteinExistence type="predicted"/>
<dbReference type="InterPro" id="IPR036761">
    <property type="entry name" value="TTHA0802/YceI-like_sf"/>
</dbReference>
<protein>
    <submittedName>
        <fullName evidence="2">Protein YceI</fullName>
    </submittedName>
</protein>
<dbReference type="AlphaFoldDB" id="A0A645A4X6"/>